<proteinExistence type="predicted"/>
<keyword evidence="1" id="KW-1133">Transmembrane helix</keyword>
<feature type="transmembrane region" description="Helical" evidence="1">
    <location>
        <begin position="51"/>
        <end position="70"/>
    </location>
</feature>
<sequence>MNIMKHVRKLCSPAYVYLVISVISLILMVTQNIGNSGKYCIGSYECPVDNIAAVFVGKALYIAFWTFVLNSVCKAGFTQFSWFLLFFPYVLFFVLIGLFVIIMNPSKLKTSLKNEMMGELNE</sequence>
<feature type="transmembrane region" description="Helical" evidence="1">
    <location>
        <begin position="12"/>
        <end position="31"/>
    </location>
</feature>
<dbReference type="AlphaFoldDB" id="A0A6C0JDA0"/>
<evidence type="ECO:0000313" key="2">
    <source>
        <dbReference type="EMBL" id="QHU02871.1"/>
    </source>
</evidence>
<name>A0A6C0JDA0_9ZZZZ</name>
<dbReference type="EMBL" id="MN740367">
    <property type="protein sequence ID" value="QHU02871.1"/>
    <property type="molecule type" value="Genomic_DNA"/>
</dbReference>
<organism evidence="2">
    <name type="scientific">viral metagenome</name>
    <dbReference type="NCBI Taxonomy" id="1070528"/>
    <lineage>
        <taxon>unclassified sequences</taxon>
        <taxon>metagenomes</taxon>
        <taxon>organismal metagenomes</taxon>
    </lineage>
</organism>
<keyword evidence="1" id="KW-0812">Transmembrane</keyword>
<keyword evidence="1" id="KW-0472">Membrane</keyword>
<evidence type="ECO:0000256" key="1">
    <source>
        <dbReference type="SAM" id="Phobius"/>
    </source>
</evidence>
<feature type="transmembrane region" description="Helical" evidence="1">
    <location>
        <begin position="82"/>
        <end position="103"/>
    </location>
</feature>
<accession>A0A6C0JDA0</accession>
<protein>
    <submittedName>
        <fullName evidence="2">Uncharacterized protein</fullName>
    </submittedName>
</protein>
<reference evidence="2" key="1">
    <citation type="journal article" date="2020" name="Nature">
        <title>Giant virus diversity and host interactions through global metagenomics.</title>
        <authorList>
            <person name="Schulz F."/>
            <person name="Roux S."/>
            <person name="Paez-Espino D."/>
            <person name="Jungbluth S."/>
            <person name="Walsh D.A."/>
            <person name="Denef V.J."/>
            <person name="McMahon K.D."/>
            <person name="Konstantinidis K.T."/>
            <person name="Eloe-Fadrosh E.A."/>
            <person name="Kyrpides N.C."/>
            <person name="Woyke T."/>
        </authorList>
    </citation>
    <scope>NUCLEOTIDE SEQUENCE</scope>
    <source>
        <strain evidence="2">GVMAG-M-3300025890-48</strain>
    </source>
</reference>